<comment type="catalytic activity">
    <reaction evidence="8">
        <text>kanamycin B + acetyl-CoA = N(6')-acetylkanamycin B + CoA + H(+)</text>
        <dbReference type="Rhea" id="RHEA:16449"/>
        <dbReference type="ChEBI" id="CHEBI:15378"/>
        <dbReference type="ChEBI" id="CHEBI:57287"/>
        <dbReference type="ChEBI" id="CHEBI:57288"/>
        <dbReference type="ChEBI" id="CHEBI:58390"/>
        <dbReference type="ChEBI" id="CHEBI:58549"/>
        <dbReference type="EC" id="2.3.1.82"/>
    </reaction>
</comment>
<dbReference type="NCBIfam" id="NF043067">
    <property type="entry name" value="AAC_6p_group_E"/>
    <property type="match status" value="1"/>
</dbReference>
<dbReference type="InterPro" id="IPR050832">
    <property type="entry name" value="Bact_Acetyltransf"/>
</dbReference>
<evidence type="ECO:0000256" key="6">
    <source>
        <dbReference type="ARBA" id="ARBA00023315"/>
    </source>
</evidence>
<evidence type="ECO:0000256" key="7">
    <source>
        <dbReference type="ARBA" id="ARBA00029660"/>
    </source>
</evidence>
<evidence type="ECO:0000259" key="9">
    <source>
        <dbReference type="PROSITE" id="PS51186"/>
    </source>
</evidence>
<dbReference type="GO" id="GO:0047663">
    <property type="term" value="F:aminoglycoside 6'-N-acetyltransferase activity"/>
    <property type="evidence" value="ECO:0007669"/>
    <property type="project" value="UniProtKB-EC"/>
</dbReference>
<evidence type="ECO:0000256" key="5">
    <source>
        <dbReference type="ARBA" id="ARBA00023251"/>
    </source>
</evidence>
<dbReference type="EC" id="2.3.1.82" evidence="2"/>
<proteinExistence type="predicted"/>
<dbReference type="GO" id="GO:0046677">
    <property type="term" value="P:response to antibiotic"/>
    <property type="evidence" value="ECO:0007669"/>
    <property type="project" value="UniProtKB-KW"/>
</dbReference>
<accession>A0A5E4W8Z4</accession>
<dbReference type="PROSITE" id="PS51186">
    <property type="entry name" value="GNAT"/>
    <property type="match status" value="1"/>
</dbReference>
<keyword evidence="11" id="KW-1185">Reference proteome</keyword>
<evidence type="ECO:0000256" key="1">
    <source>
        <dbReference type="ARBA" id="ARBA00011738"/>
    </source>
</evidence>
<keyword evidence="6" id="KW-0012">Acyltransferase</keyword>
<feature type="domain" description="N-acetyltransferase" evidence="9">
    <location>
        <begin position="6"/>
        <end position="159"/>
    </location>
</feature>
<name>A0A5E4W8Z4_9BURK</name>
<evidence type="ECO:0000313" key="10">
    <source>
        <dbReference type="EMBL" id="VVE21457.1"/>
    </source>
</evidence>
<evidence type="ECO:0000256" key="2">
    <source>
        <dbReference type="ARBA" id="ARBA00012888"/>
    </source>
</evidence>
<keyword evidence="4 10" id="KW-0808">Transferase</keyword>
<dbReference type="PIRSF" id="PIRSF000452">
    <property type="entry name" value="6-N-acetyltransf"/>
    <property type="match status" value="1"/>
</dbReference>
<dbReference type="Gene3D" id="3.40.630.30">
    <property type="match status" value="1"/>
</dbReference>
<sequence length="175" mass="19825">MTSTHFTIRAITSEDIPSWRTLRHCLWPQATADEHEREIAEMLSAPERYVVFMAFSKTKTPLGFAEASIRYDYVNGCDTSPVLFLEGIYVAVEARRRGIAKALFQFVERWGTSHACEEFASDTDVGKVDVQALHHALGFEETERVVFFRKRTSKAESARVNSSTHQDHAIADQSP</sequence>
<evidence type="ECO:0000313" key="11">
    <source>
        <dbReference type="Proteomes" id="UP000383971"/>
    </source>
</evidence>
<keyword evidence="5" id="KW-0046">Antibiotic resistance</keyword>
<dbReference type="SUPFAM" id="SSF55729">
    <property type="entry name" value="Acyl-CoA N-acyltransferases (Nat)"/>
    <property type="match status" value="1"/>
</dbReference>
<dbReference type="EMBL" id="CABPSE010000011">
    <property type="protein sequence ID" value="VVE21457.1"/>
    <property type="molecule type" value="Genomic_DNA"/>
</dbReference>
<dbReference type="CDD" id="cd04301">
    <property type="entry name" value="NAT_SF"/>
    <property type="match status" value="1"/>
</dbReference>
<evidence type="ECO:0000256" key="8">
    <source>
        <dbReference type="ARBA" id="ARBA00048923"/>
    </source>
</evidence>
<protein>
    <recommendedName>
        <fullName evidence="3">Aminoglycoside N(6')-acetyltransferase type 1</fullName>
        <ecNumber evidence="2">2.3.1.82</ecNumber>
    </recommendedName>
    <alternativeName>
        <fullName evidence="7">Aminoglycoside resistance protein</fullName>
    </alternativeName>
</protein>
<dbReference type="RefSeq" id="WP_150585764.1">
    <property type="nucleotide sequence ID" value="NZ_CABPSE010000011.1"/>
</dbReference>
<dbReference type="Pfam" id="PF00583">
    <property type="entry name" value="Acetyltransf_1"/>
    <property type="match status" value="1"/>
</dbReference>
<dbReference type="InterPro" id="IPR000182">
    <property type="entry name" value="GNAT_dom"/>
</dbReference>
<reference evidence="10 11" key="1">
    <citation type="submission" date="2019-08" db="EMBL/GenBank/DDBJ databases">
        <authorList>
            <person name="Peeters C."/>
        </authorList>
    </citation>
    <scope>NUCLEOTIDE SEQUENCE [LARGE SCALE GENOMIC DNA]</scope>
    <source>
        <strain evidence="10 11">LMG 31111</strain>
    </source>
</reference>
<dbReference type="InterPro" id="IPR016181">
    <property type="entry name" value="Acyl_CoA_acyltransferase"/>
</dbReference>
<dbReference type="Proteomes" id="UP000383971">
    <property type="component" value="Unassembled WGS sequence"/>
</dbReference>
<evidence type="ECO:0000256" key="3">
    <source>
        <dbReference type="ARBA" id="ARBA00017677"/>
    </source>
</evidence>
<dbReference type="PANTHER" id="PTHR43877">
    <property type="entry name" value="AMINOALKYLPHOSPHONATE N-ACETYLTRANSFERASE-RELATED-RELATED"/>
    <property type="match status" value="1"/>
</dbReference>
<dbReference type="AlphaFoldDB" id="A0A5E4W8Z4"/>
<evidence type="ECO:0000256" key="4">
    <source>
        <dbReference type="ARBA" id="ARBA00022679"/>
    </source>
</evidence>
<dbReference type="InterPro" id="IPR024170">
    <property type="entry name" value="Aminoglycoside_N6-AcTrfrase"/>
</dbReference>
<comment type="subunit">
    <text evidence="1">Homodimer.</text>
</comment>
<organism evidence="10 11">
    <name type="scientific">Pandoraea communis</name>
    <dbReference type="NCBI Taxonomy" id="2508297"/>
    <lineage>
        <taxon>Bacteria</taxon>
        <taxon>Pseudomonadati</taxon>
        <taxon>Pseudomonadota</taxon>
        <taxon>Betaproteobacteria</taxon>
        <taxon>Burkholderiales</taxon>
        <taxon>Burkholderiaceae</taxon>
        <taxon>Pandoraea</taxon>
    </lineage>
</organism>
<gene>
    <name evidence="10" type="ORF">PCO31111_03179</name>
</gene>